<feature type="domain" description="PLAT" evidence="3">
    <location>
        <begin position="87"/>
        <end position="209"/>
    </location>
</feature>
<evidence type="ECO:0000256" key="1">
    <source>
        <dbReference type="PROSITE-ProRule" id="PRU00152"/>
    </source>
</evidence>
<dbReference type="Pfam" id="PF01477">
    <property type="entry name" value="PLAT"/>
    <property type="match status" value="1"/>
</dbReference>
<name>A0A443SEV7_9ACAR</name>
<comment type="caution">
    <text evidence="1">Lacks conserved residue(s) required for the propagation of feature annotation.</text>
</comment>
<feature type="transmembrane region" description="Helical" evidence="2">
    <location>
        <begin position="41"/>
        <end position="62"/>
    </location>
</feature>
<dbReference type="EMBL" id="NCKV01003124">
    <property type="protein sequence ID" value="RWS26035.1"/>
    <property type="molecule type" value="Genomic_DNA"/>
</dbReference>
<dbReference type="AlphaFoldDB" id="A0A443SEV7"/>
<dbReference type="STRING" id="299467.A0A443SEV7"/>
<keyword evidence="2" id="KW-0812">Transmembrane</keyword>
<proteinExistence type="predicted"/>
<dbReference type="SUPFAM" id="SSF49723">
    <property type="entry name" value="Lipase/lipooxygenase domain (PLAT/LH2 domain)"/>
    <property type="match status" value="1"/>
</dbReference>
<dbReference type="InterPro" id="IPR051223">
    <property type="entry name" value="Polycystin"/>
</dbReference>
<evidence type="ECO:0000313" key="5">
    <source>
        <dbReference type="Proteomes" id="UP000288716"/>
    </source>
</evidence>
<gene>
    <name evidence="4" type="ORF">B4U80_13782</name>
</gene>
<dbReference type="Gene3D" id="2.60.60.20">
    <property type="entry name" value="PLAT/LH2 domain"/>
    <property type="match status" value="1"/>
</dbReference>
<dbReference type="VEuPathDB" id="VectorBase:LDEU006005"/>
<keyword evidence="2" id="KW-0472">Membrane</keyword>
<dbReference type="InterPro" id="IPR001024">
    <property type="entry name" value="PLAT/LH2_dom"/>
</dbReference>
<dbReference type="OrthoDB" id="6506948at2759"/>
<organism evidence="4 5">
    <name type="scientific">Leptotrombidium deliense</name>
    <dbReference type="NCBI Taxonomy" id="299467"/>
    <lineage>
        <taxon>Eukaryota</taxon>
        <taxon>Metazoa</taxon>
        <taxon>Ecdysozoa</taxon>
        <taxon>Arthropoda</taxon>
        <taxon>Chelicerata</taxon>
        <taxon>Arachnida</taxon>
        <taxon>Acari</taxon>
        <taxon>Acariformes</taxon>
        <taxon>Trombidiformes</taxon>
        <taxon>Prostigmata</taxon>
        <taxon>Anystina</taxon>
        <taxon>Parasitengona</taxon>
        <taxon>Trombiculoidea</taxon>
        <taxon>Trombiculidae</taxon>
        <taxon>Leptotrombidium</taxon>
    </lineage>
</organism>
<keyword evidence="2" id="KW-1133">Transmembrane helix</keyword>
<sequence>MALLKSSLQKLYEILLFFLSLLPKPDNIGNATVTDLVINSNWIVVIAVSAIHILYIIFQFWTTNRDVIDHFMYKRAIDINDIPAGTYRYLITIYTNWRPGAGTDAKVFIQMTGVLGQNTICYYLHNPYLHYRKLFGKSSDVSWFSLNTSMPIGEIRSLTIAHDNTGDYAAWYLNKIIVRDLQINKSWRFFASCWMTEDSRYPTAKAKLTLKPVDPDYVEPFLERMFEWARRIYHERPLTHWYNLNYITPLSLYCLE</sequence>
<dbReference type="PANTHER" id="PTHR10877">
    <property type="entry name" value="POLYCYSTIN FAMILY MEMBER"/>
    <property type="match status" value="1"/>
</dbReference>
<reference evidence="4 5" key="1">
    <citation type="journal article" date="2018" name="Gigascience">
        <title>Genomes of trombidid mites reveal novel predicted allergens and laterally-transferred genes associated with secondary metabolism.</title>
        <authorList>
            <person name="Dong X."/>
            <person name="Chaisiri K."/>
            <person name="Xia D."/>
            <person name="Armstrong S.D."/>
            <person name="Fang Y."/>
            <person name="Donnelly M.J."/>
            <person name="Kadowaki T."/>
            <person name="McGarry J.W."/>
            <person name="Darby A.C."/>
            <person name="Makepeace B.L."/>
        </authorList>
    </citation>
    <scope>NUCLEOTIDE SEQUENCE [LARGE SCALE GENOMIC DNA]</scope>
    <source>
        <strain evidence="4">UoL-UT</strain>
    </source>
</reference>
<evidence type="ECO:0000259" key="3">
    <source>
        <dbReference type="PROSITE" id="PS50095"/>
    </source>
</evidence>
<dbReference type="PROSITE" id="PS50095">
    <property type="entry name" value="PLAT"/>
    <property type="match status" value="1"/>
</dbReference>
<evidence type="ECO:0000256" key="2">
    <source>
        <dbReference type="SAM" id="Phobius"/>
    </source>
</evidence>
<comment type="caution">
    <text evidence="4">The sequence shown here is derived from an EMBL/GenBank/DDBJ whole genome shotgun (WGS) entry which is preliminary data.</text>
</comment>
<accession>A0A443SEV7</accession>
<dbReference type="PANTHER" id="PTHR10877:SF183">
    <property type="entry name" value="AT14535P-RELATED"/>
    <property type="match status" value="1"/>
</dbReference>
<protein>
    <submittedName>
        <fullName evidence="4">Polycystic kidney disease protein 1-like 2</fullName>
    </submittedName>
</protein>
<dbReference type="InterPro" id="IPR036392">
    <property type="entry name" value="PLAT/LH2_dom_sf"/>
</dbReference>
<keyword evidence="5" id="KW-1185">Reference proteome</keyword>
<evidence type="ECO:0000313" key="4">
    <source>
        <dbReference type="EMBL" id="RWS26035.1"/>
    </source>
</evidence>
<dbReference type="Proteomes" id="UP000288716">
    <property type="component" value="Unassembled WGS sequence"/>
</dbReference>